<sequence length="119" mass="14077">MSLFNNFINQVMKIHKNEVFMYSMLSQIGSLSIFAIGISLEQSKVSDYPRVVCFIYTIIHLLLSLFFIPCLYKQGILKDVLKKQWWKYIIIAFCEFEGSFLFTMAYHYSSYILIQVLFI</sequence>
<feature type="transmembrane region" description="Helical" evidence="7">
    <location>
        <begin position="85"/>
        <end position="108"/>
    </location>
</feature>
<evidence type="ECO:0000256" key="1">
    <source>
        <dbReference type="ARBA" id="ARBA00004141"/>
    </source>
</evidence>
<accession>A0A0C2NGB2</accession>
<dbReference type="OrthoDB" id="429955at2759"/>
<comment type="subcellular location">
    <subcellularLocation>
        <location evidence="1">Membrane</location>
        <topology evidence="1">Multi-pass membrane protein</topology>
    </subcellularLocation>
</comment>
<evidence type="ECO:0000256" key="3">
    <source>
        <dbReference type="ARBA" id="ARBA00022448"/>
    </source>
</evidence>
<evidence type="ECO:0000313" key="8">
    <source>
        <dbReference type="EMBL" id="KII73042.1"/>
    </source>
</evidence>
<evidence type="ECO:0000256" key="7">
    <source>
        <dbReference type="SAM" id="Phobius"/>
    </source>
</evidence>
<comment type="similarity">
    <text evidence="2">Belongs to the SLC35F solute transporter family.</text>
</comment>
<keyword evidence="3" id="KW-0813">Transport</keyword>
<gene>
    <name evidence="8" type="ORF">RF11_08155</name>
</gene>
<keyword evidence="4 7" id="KW-0812">Transmembrane</keyword>
<feature type="transmembrane region" description="Helical" evidence="7">
    <location>
        <begin position="20"/>
        <end position="40"/>
    </location>
</feature>
<keyword evidence="5 7" id="KW-1133">Transmembrane helix</keyword>
<name>A0A0C2NGB2_THEKT</name>
<keyword evidence="6 7" id="KW-0472">Membrane</keyword>
<dbReference type="GO" id="GO:0016020">
    <property type="term" value="C:membrane"/>
    <property type="evidence" value="ECO:0007669"/>
    <property type="project" value="UniProtKB-SubCell"/>
</dbReference>
<dbReference type="EMBL" id="JWZT01001022">
    <property type="protein sequence ID" value="KII73042.1"/>
    <property type="molecule type" value="Genomic_DNA"/>
</dbReference>
<evidence type="ECO:0000256" key="2">
    <source>
        <dbReference type="ARBA" id="ARBA00007863"/>
    </source>
</evidence>
<dbReference type="Proteomes" id="UP000031668">
    <property type="component" value="Unassembled WGS sequence"/>
</dbReference>
<dbReference type="InterPro" id="IPR009262">
    <property type="entry name" value="SLC35_F1/F2/F6"/>
</dbReference>
<keyword evidence="9" id="KW-1185">Reference proteome</keyword>
<organism evidence="8 9">
    <name type="scientific">Thelohanellus kitauei</name>
    <name type="common">Myxosporean</name>
    <dbReference type="NCBI Taxonomy" id="669202"/>
    <lineage>
        <taxon>Eukaryota</taxon>
        <taxon>Metazoa</taxon>
        <taxon>Cnidaria</taxon>
        <taxon>Myxozoa</taxon>
        <taxon>Myxosporea</taxon>
        <taxon>Bivalvulida</taxon>
        <taxon>Platysporina</taxon>
        <taxon>Myxobolidae</taxon>
        <taxon>Thelohanellus</taxon>
    </lineage>
</organism>
<reference evidence="8 9" key="1">
    <citation type="journal article" date="2014" name="Genome Biol. Evol.">
        <title>The genome of the myxosporean Thelohanellus kitauei shows adaptations to nutrient acquisition within its fish host.</title>
        <authorList>
            <person name="Yang Y."/>
            <person name="Xiong J."/>
            <person name="Zhou Z."/>
            <person name="Huo F."/>
            <person name="Miao W."/>
            <person name="Ran C."/>
            <person name="Liu Y."/>
            <person name="Zhang J."/>
            <person name="Feng J."/>
            <person name="Wang M."/>
            <person name="Wang M."/>
            <person name="Wang L."/>
            <person name="Yao B."/>
        </authorList>
    </citation>
    <scope>NUCLEOTIDE SEQUENCE [LARGE SCALE GENOMIC DNA]</scope>
    <source>
        <strain evidence="8">Wuqing</strain>
    </source>
</reference>
<dbReference type="GO" id="GO:0022857">
    <property type="term" value="F:transmembrane transporter activity"/>
    <property type="evidence" value="ECO:0007669"/>
    <property type="project" value="InterPro"/>
</dbReference>
<proteinExistence type="inferred from homology"/>
<dbReference type="Pfam" id="PF06027">
    <property type="entry name" value="SLC35F"/>
    <property type="match status" value="1"/>
</dbReference>
<feature type="transmembrane region" description="Helical" evidence="7">
    <location>
        <begin position="52"/>
        <end position="73"/>
    </location>
</feature>
<evidence type="ECO:0000313" key="9">
    <source>
        <dbReference type="Proteomes" id="UP000031668"/>
    </source>
</evidence>
<evidence type="ECO:0000256" key="5">
    <source>
        <dbReference type="ARBA" id="ARBA00022989"/>
    </source>
</evidence>
<comment type="caution">
    <text evidence="8">The sequence shown here is derived from an EMBL/GenBank/DDBJ whole genome shotgun (WGS) entry which is preliminary data.</text>
</comment>
<dbReference type="AlphaFoldDB" id="A0A0C2NGB2"/>
<evidence type="ECO:0000256" key="4">
    <source>
        <dbReference type="ARBA" id="ARBA00022692"/>
    </source>
</evidence>
<protein>
    <submittedName>
        <fullName evidence="8">Solute carrier family 35 member F1</fullName>
    </submittedName>
</protein>
<evidence type="ECO:0000256" key="6">
    <source>
        <dbReference type="ARBA" id="ARBA00023136"/>
    </source>
</evidence>